<feature type="transmembrane region" description="Helical" evidence="1">
    <location>
        <begin position="227"/>
        <end position="250"/>
    </location>
</feature>
<keyword evidence="1" id="KW-0812">Transmembrane</keyword>
<evidence type="ECO:0008006" key="4">
    <source>
        <dbReference type="Google" id="ProtNLM"/>
    </source>
</evidence>
<sequence length="384" mass="39477">MPSRRRLLGLLVVVLVALPVVAPAVARPPPEPLCGTCTMGQDGDGVHGVAVDPATSSVTVESFANGSSRWTERVELRYGADDLAANDTFRAEVVEGALHRHAAGENRIDTRSRVENDTLVTTYRVPNLATRSAGVLTVDLFDRTDRESWAYVGAARATLVAPEGYHLVDGPDGEGETNASAVVWTDDAPAADYGPDVEGRITFAEDGTTASGVRAALVTVQTDAPPLLFGAAALALVPTLLVAAVCVLYVRSRTADDGLGLSPLTVTLVVVAAAFVGLVGTAYVLLFGVSPEGPGVAPLVVVPLAALFAVGYCATTGDRTRQAIGALAVAPWVGVVALVLNGQLASRDWVTVLAVAVGALAVTAVGVPGYLAGRRLAPGASKRD</sequence>
<dbReference type="EMBL" id="JBHSQH010000001">
    <property type="protein sequence ID" value="MFC5972497.1"/>
    <property type="molecule type" value="Genomic_DNA"/>
</dbReference>
<organism evidence="2 3">
    <name type="scientific">Halomarina salina</name>
    <dbReference type="NCBI Taxonomy" id="1872699"/>
    <lineage>
        <taxon>Archaea</taxon>
        <taxon>Methanobacteriati</taxon>
        <taxon>Methanobacteriota</taxon>
        <taxon>Stenosarchaea group</taxon>
        <taxon>Halobacteria</taxon>
        <taxon>Halobacteriales</taxon>
        <taxon>Natronomonadaceae</taxon>
        <taxon>Halomarina</taxon>
    </lineage>
</organism>
<dbReference type="InterPro" id="IPR006311">
    <property type="entry name" value="TAT_signal"/>
</dbReference>
<gene>
    <name evidence="2" type="ORF">ACFPYI_14250</name>
</gene>
<evidence type="ECO:0000313" key="3">
    <source>
        <dbReference type="Proteomes" id="UP001596099"/>
    </source>
</evidence>
<accession>A0ABD5RQ24</accession>
<keyword evidence="1" id="KW-1133">Transmembrane helix</keyword>
<feature type="transmembrane region" description="Helical" evidence="1">
    <location>
        <begin position="326"/>
        <end position="344"/>
    </location>
</feature>
<dbReference type="PROSITE" id="PS51318">
    <property type="entry name" value="TAT"/>
    <property type="match status" value="1"/>
</dbReference>
<protein>
    <recommendedName>
        <fullName evidence="4">PGF-pre-PGF domain-containing protein</fullName>
    </recommendedName>
</protein>
<dbReference type="AlphaFoldDB" id="A0ABD5RQ24"/>
<feature type="transmembrane region" description="Helical" evidence="1">
    <location>
        <begin position="295"/>
        <end position="314"/>
    </location>
</feature>
<evidence type="ECO:0000313" key="2">
    <source>
        <dbReference type="EMBL" id="MFC5972497.1"/>
    </source>
</evidence>
<dbReference type="Proteomes" id="UP001596099">
    <property type="component" value="Unassembled WGS sequence"/>
</dbReference>
<feature type="transmembrane region" description="Helical" evidence="1">
    <location>
        <begin position="350"/>
        <end position="373"/>
    </location>
</feature>
<comment type="caution">
    <text evidence="2">The sequence shown here is derived from an EMBL/GenBank/DDBJ whole genome shotgun (WGS) entry which is preliminary data.</text>
</comment>
<evidence type="ECO:0000256" key="1">
    <source>
        <dbReference type="SAM" id="Phobius"/>
    </source>
</evidence>
<name>A0ABD5RQ24_9EURY</name>
<proteinExistence type="predicted"/>
<keyword evidence="1" id="KW-0472">Membrane</keyword>
<feature type="transmembrane region" description="Helical" evidence="1">
    <location>
        <begin position="262"/>
        <end position="289"/>
    </location>
</feature>
<keyword evidence="3" id="KW-1185">Reference proteome</keyword>
<reference evidence="2 3" key="1">
    <citation type="journal article" date="2019" name="Int. J. Syst. Evol. Microbiol.">
        <title>The Global Catalogue of Microorganisms (GCM) 10K type strain sequencing project: providing services to taxonomists for standard genome sequencing and annotation.</title>
        <authorList>
            <consortium name="The Broad Institute Genomics Platform"/>
            <consortium name="The Broad Institute Genome Sequencing Center for Infectious Disease"/>
            <person name="Wu L."/>
            <person name="Ma J."/>
        </authorList>
    </citation>
    <scope>NUCLEOTIDE SEQUENCE [LARGE SCALE GENOMIC DNA]</scope>
    <source>
        <strain evidence="2 3">CGMCC 1.12543</strain>
    </source>
</reference>
<dbReference type="RefSeq" id="WP_247415893.1">
    <property type="nucleotide sequence ID" value="NZ_JALLGW010000001.1"/>
</dbReference>